<dbReference type="EMBL" id="KZ819636">
    <property type="protein sequence ID" value="PWN90088.1"/>
    <property type="molecule type" value="Genomic_DNA"/>
</dbReference>
<dbReference type="GeneID" id="37043476"/>
<dbReference type="Proteomes" id="UP000245768">
    <property type="component" value="Unassembled WGS sequence"/>
</dbReference>
<dbReference type="GO" id="GO:0046933">
    <property type="term" value="F:proton-transporting ATP synthase activity, rotational mechanism"/>
    <property type="evidence" value="ECO:0007669"/>
    <property type="project" value="TreeGrafter"/>
</dbReference>
<evidence type="ECO:0000313" key="2">
    <source>
        <dbReference type="EMBL" id="PWN90088.1"/>
    </source>
</evidence>
<feature type="compositionally biased region" description="Polar residues" evidence="1">
    <location>
        <begin position="100"/>
        <end position="111"/>
    </location>
</feature>
<keyword evidence="3" id="KW-1185">Reference proteome</keyword>
<protein>
    <recommendedName>
        <fullName evidence="4">ATP synthase complex subunit H</fullName>
    </recommendedName>
</protein>
<evidence type="ECO:0008006" key="4">
    <source>
        <dbReference type="Google" id="ProtNLM"/>
    </source>
</evidence>
<dbReference type="AlphaFoldDB" id="A0A316YN47"/>
<feature type="region of interest" description="Disordered" evidence="1">
    <location>
        <begin position="63"/>
        <end position="131"/>
    </location>
</feature>
<sequence length="131" mass="13974">MVASLVAKGALSAARSSVSMQTARAFSTSMSAKKDFVQEIYLRELKAYKAPAKAADAHVGQVRDFHAPKQPQAPAVPSSSDLSGELDAYAKAEPDHAEKQTSSGAEVTESNEGVREFLEAAKAPYQEEAHH</sequence>
<evidence type="ECO:0000313" key="3">
    <source>
        <dbReference type="Proteomes" id="UP000245768"/>
    </source>
</evidence>
<dbReference type="PANTHER" id="PTHR28207:SF1">
    <property type="entry name" value="ATP SYNTHASE SUBUNIT H, MITOCHONDRIAL"/>
    <property type="match status" value="1"/>
</dbReference>
<dbReference type="RefSeq" id="XP_025377286.1">
    <property type="nucleotide sequence ID" value="XM_025521560.1"/>
</dbReference>
<dbReference type="InParanoid" id="A0A316YN47"/>
<dbReference type="Pfam" id="PF10775">
    <property type="entry name" value="ATP_sub_h"/>
    <property type="match status" value="1"/>
</dbReference>
<reference evidence="2 3" key="1">
    <citation type="journal article" date="2018" name="Mol. Biol. Evol.">
        <title>Broad Genomic Sampling Reveals a Smut Pathogenic Ancestry of the Fungal Clade Ustilaginomycotina.</title>
        <authorList>
            <person name="Kijpornyongpan T."/>
            <person name="Mondo S.J."/>
            <person name="Barry K."/>
            <person name="Sandor L."/>
            <person name="Lee J."/>
            <person name="Lipzen A."/>
            <person name="Pangilinan J."/>
            <person name="LaButti K."/>
            <person name="Hainaut M."/>
            <person name="Henrissat B."/>
            <person name="Grigoriev I.V."/>
            <person name="Spatafora J.W."/>
            <person name="Aime M.C."/>
        </authorList>
    </citation>
    <scope>NUCLEOTIDE SEQUENCE [LARGE SCALE GENOMIC DNA]</scope>
    <source>
        <strain evidence="2 3">MCA 4198</strain>
    </source>
</reference>
<dbReference type="PANTHER" id="PTHR28207">
    <property type="entry name" value="ATP SYNTHASE SUBUNIT H, MITOCHONDRIAL"/>
    <property type="match status" value="1"/>
</dbReference>
<name>A0A316YN47_9BASI</name>
<accession>A0A316YN47</accession>
<dbReference type="STRING" id="215250.A0A316YN47"/>
<dbReference type="InterPro" id="IPR019711">
    <property type="entry name" value="ATP_synth_F0_suH"/>
</dbReference>
<organism evidence="2 3">
    <name type="scientific">Acaromyces ingoldii</name>
    <dbReference type="NCBI Taxonomy" id="215250"/>
    <lineage>
        <taxon>Eukaryota</taxon>
        <taxon>Fungi</taxon>
        <taxon>Dikarya</taxon>
        <taxon>Basidiomycota</taxon>
        <taxon>Ustilaginomycotina</taxon>
        <taxon>Exobasidiomycetes</taxon>
        <taxon>Exobasidiales</taxon>
        <taxon>Cryptobasidiaceae</taxon>
        <taxon>Acaromyces</taxon>
    </lineage>
</organism>
<evidence type="ECO:0000256" key="1">
    <source>
        <dbReference type="SAM" id="MobiDB-lite"/>
    </source>
</evidence>
<gene>
    <name evidence="2" type="ORF">FA10DRAFT_266597</name>
</gene>
<feature type="compositionally biased region" description="Basic and acidic residues" evidence="1">
    <location>
        <begin position="88"/>
        <end position="99"/>
    </location>
</feature>
<feature type="compositionally biased region" description="Basic and acidic residues" evidence="1">
    <location>
        <begin position="112"/>
        <end position="131"/>
    </location>
</feature>
<proteinExistence type="predicted"/>
<dbReference type="OrthoDB" id="274752at2759"/>